<protein>
    <submittedName>
        <fullName evidence="2">Uncharacterized protein</fullName>
    </submittedName>
</protein>
<sequence length="56" mass="6660">MANGFVNSTDNFQQEEEFDPQEKVVQVQNKKYETEKKVEEKFQVNIFDLLGFIDED</sequence>
<dbReference type="KEGG" id="ral:Rumal_0650"/>
<evidence type="ECO:0000313" key="2">
    <source>
        <dbReference type="EMBL" id="ADU21198.1"/>
    </source>
</evidence>
<dbReference type="HOGENOM" id="CLU_3011562_0_0_9"/>
<reference evidence="2 3" key="1">
    <citation type="journal article" date="2011" name="J. Bacteriol.">
        <title>Complete genome of the cellulolytic ruminal bacterium Ruminococcus albus 7.</title>
        <authorList>
            <person name="Suen G."/>
            <person name="Stevenson D.M."/>
            <person name="Bruce D.C."/>
            <person name="Chertkov O."/>
            <person name="Copeland A."/>
            <person name="Cheng J.F."/>
            <person name="Detter C."/>
            <person name="Detter J.C."/>
            <person name="Goodwin L.A."/>
            <person name="Han C.S."/>
            <person name="Hauser L.J."/>
            <person name="Ivanova N.N."/>
            <person name="Kyrpides N.C."/>
            <person name="Land M.L."/>
            <person name="Lapidus A."/>
            <person name="Lucas S."/>
            <person name="Ovchinnikova G."/>
            <person name="Pitluck S."/>
            <person name="Tapia R."/>
            <person name="Woyke T."/>
            <person name="Boyum J."/>
            <person name="Mead D."/>
            <person name="Weimer P.J."/>
        </authorList>
    </citation>
    <scope>NUCLEOTIDE SEQUENCE [LARGE SCALE GENOMIC DNA]</scope>
    <source>
        <strain evidence="3">ATCC 27210 / DSM 20455 / JCM 14654 / NCDO 2250 / 7</strain>
    </source>
</reference>
<dbReference type="STRING" id="697329.Rumal_0650"/>
<dbReference type="Proteomes" id="UP000006919">
    <property type="component" value="Chromosome"/>
</dbReference>
<proteinExistence type="predicted"/>
<dbReference type="AlphaFoldDB" id="E6UHF3"/>
<gene>
    <name evidence="2" type="ordered locus">Rumal_0650</name>
</gene>
<organism evidence="2 3">
    <name type="scientific">Ruminococcus albus (strain ATCC 27210 / DSM 20455 / JCM 14654 / NCDO 2250 / 7)</name>
    <dbReference type="NCBI Taxonomy" id="697329"/>
    <lineage>
        <taxon>Bacteria</taxon>
        <taxon>Bacillati</taxon>
        <taxon>Bacillota</taxon>
        <taxon>Clostridia</taxon>
        <taxon>Eubacteriales</taxon>
        <taxon>Oscillospiraceae</taxon>
        <taxon>Ruminococcus</taxon>
    </lineage>
</organism>
<evidence type="ECO:0000256" key="1">
    <source>
        <dbReference type="SAM" id="MobiDB-lite"/>
    </source>
</evidence>
<dbReference type="RefSeq" id="WP_013497389.1">
    <property type="nucleotide sequence ID" value="NC_014833.1"/>
</dbReference>
<dbReference type="EMBL" id="CP002403">
    <property type="protein sequence ID" value="ADU21198.1"/>
    <property type="molecule type" value="Genomic_DNA"/>
</dbReference>
<feature type="compositionally biased region" description="Polar residues" evidence="1">
    <location>
        <begin position="1"/>
        <end position="12"/>
    </location>
</feature>
<evidence type="ECO:0000313" key="3">
    <source>
        <dbReference type="Proteomes" id="UP000006919"/>
    </source>
</evidence>
<accession>E6UHF3</accession>
<name>E6UHF3_RUMA7</name>
<feature type="region of interest" description="Disordered" evidence="1">
    <location>
        <begin position="1"/>
        <end position="21"/>
    </location>
</feature>